<proteinExistence type="predicted"/>
<reference evidence="3" key="1">
    <citation type="submission" date="2020-12" db="EMBL/GenBank/DDBJ databases">
        <title>Ramlibacter sp. nov., isolated from a freshwater alga, Cryptomonas.</title>
        <authorList>
            <person name="Kim H.M."/>
            <person name="Jeon C.O."/>
        </authorList>
    </citation>
    <scope>NUCLEOTIDE SEQUENCE</scope>
    <source>
        <strain evidence="3">CrO1</strain>
    </source>
</reference>
<dbReference type="Pfam" id="PF12973">
    <property type="entry name" value="Cupin_7"/>
    <property type="match status" value="1"/>
</dbReference>
<dbReference type="InterPro" id="IPR014710">
    <property type="entry name" value="RmlC-like_jellyroll"/>
</dbReference>
<feature type="signal peptide" evidence="1">
    <location>
        <begin position="1"/>
        <end position="26"/>
    </location>
</feature>
<dbReference type="EMBL" id="JAEDAO010000001">
    <property type="protein sequence ID" value="MBK0392652.1"/>
    <property type="molecule type" value="Genomic_DNA"/>
</dbReference>
<dbReference type="AlphaFoldDB" id="A0A934Q1P6"/>
<dbReference type="Gene3D" id="2.60.120.10">
    <property type="entry name" value="Jelly Rolls"/>
    <property type="match status" value="1"/>
</dbReference>
<dbReference type="SUPFAM" id="SSF51182">
    <property type="entry name" value="RmlC-like cupins"/>
    <property type="match status" value="1"/>
</dbReference>
<organism evidence="3 4">
    <name type="scientific">Ramlibacter algicola</name>
    <dbReference type="NCBI Taxonomy" id="2795217"/>
    <lineage>
        <taxon>Bacteria</taxon>
        <taxon>Pseudomonadati</taxon>
        <taxon>Pseudomonadota</taxon>
        <taxon>Betaproteobacteria</taxon>
        <taxon>Burkholderiales</taxon>
        <taxon>Comamonadaceae</taxon>
        <taxon>Ramlibacter</taxon>
    </lineage>
</organism>
<dbReference type="InterPro" id="IPR011051">
    <property type="entry name" value="RmlC_Cupin_sf"/>
</dbReference>
<protein>
    <submittedName>
        <fullName evidence="3">Cupin domain-containing protein</fullName>
    </submittedName>
</protein>
<sequence length="153" mass="15605">MSRSIPPALACVAAAAALGLPIPARAVHGGEGMQWSDAPPTLPKGAKMAVLQGDPAKAGPFVIRLSAPAGYKVPPHSHSQAENLTVISGSFQVGMGDKVNVKELKTMGPGAFGSIPGGTNHYAMAKTAAVVQIHGEGPFDIKYANPSDDPSQK</sequence>
<keyword evidence="1" id="KW-0732">Signal</keyword>
<dbReference type="RefSeq" id="WP_200787579.1">
    <property type="nucleotide sequence ID" value="NZ_JAEDAO010000001.1"/>
</dbReference>
<evidence type="ECO:0000313" key="4">
    <source>
        <dbReference type="Proteomes" id="UP000617041"/>
    </source>
</evidence>
<dbReference type="InterPro" id="IPR025979">
    <property type="entry name" value="ChrR-like_cupin_dom"/>
</dbReference>
<keyword evidence="4" id="KW-1185">Reference proteome</keyword>
<feature type="chain" id="PRO_5037887621" evidence="1">
    <location>
        <begin position="27"/>
        <end position="153"/>
    </location>
</feature>
<feature type="domain" description="ChrR-like cupin" evidence="2">
    <location>
        <begin position="33"/>
        <end position="123"/>
    </location>
</feature>
<accession>A0A934Q1P6</accession>
<evidence type="ECO:0000256" key="1">
    <source>
        <dbReference type="SAM" id="SignalP"/>
    </source>
</evidence>
<evidence type="ECO:0000313" key="3">
    <source>
        <dbReference type="EMBL" id="MBK0392652.1"/>
    </source>
</evidence>
<comment type="caution">
    <text evidence="3">The sequence shown here is derived from an EMBL/GenBank/DDBJ whole genome shotgun (WGS) entry which is preliminary data.</text>
</comment>
<dbReference type="CDD" id="cd06989">
    <property type="entry name" value="cupin_DRT102"/>
    <property type="match status" value="1"/>
</dbReference>
<gene>
    <name evidence="3" type="ORF">I8E28_08615</name>
</gene>
<dbReference type="Proteomes" id="UP000617041">
    <property type="component" value="Unassembled WGS sequence"/>
</dbReference>
<name>A0A934Q1P6_9BURK</name>
<evidence type="ECO:0000259" key="2">
    <source>
        <dbReference type="Pfam" id="PF12973"/>
    </source>
</evidence>